<protein>
    <recommendedName>
        <fullName evidence="3">F-box domain-containing protein</fullName>
    </recommendedName>
</protein>
<dbReference type="AlphaFoldDB" id="A0A1Y2ICY5"/>
<evidence type="ECO:0000313" key="1">
    <source>
        <dbReference type="EMBL" id="OSC98988.1"/>
    </source>
</evidence>
<accession>A0A1Y2ICY5</accession>
<dbReference type="EMBL" id="KZ084132">
    <property type="protein sequence ID" value="OSC98988.1"/>
    <property type="molecule type" value="Genomic_DNA"/>
</dbReference>
<proteinExistence type="predicted"/>
<keyword evidence="2" id="KW-1185">Reference proteome</keyword>
<sequence length="444" mass="50052">MLSHANAPQEVLDHIIDYLAADETSTKSDLARTALVGRAWRLPSQRHLHKSQAFSPPLGTLWSRLRWFQRSHGSGVVPLVREVQFWRLGDDDAQFLVHWTTVLQTFPNVQTVSIHFHQAGEQFKVTDQDRPLPTFPSVTILRLSNVAFITCRDFAVLAGMLPNLNFLYLDQERWTCADLIEQALHEKEALNAMLKRKARICDVTLCRPLALRSITMDCSEGLEILQCAVRHVNLDALYTLDIKLPANLRCSEAGMTSLIMGITLPAMTREHMGNLLSGAKALETLIYRMPPSVACKRTAILSETPIPAPSSPRLRHLAIHYVRLNRFVPTEERPKMYCLPGQLAKVVSRCLETVNVTFALSTMAQLKHVPWELVDRILSDRVRFPVLRECALNVSLSSNGTIDKRCVEPATAFTISEVRFALTKYLPELSELGMLAVYEAEDFS</sequence>
<evidence type="ECO:0008006" key="3">
    <source>
        <dbReference type="Google" id="ProtNLM"/>
    </source>
</evidence>
<dbReference type="OrthoDB" id="2732997at2759"/>
<name>A0A1Y2ICY5_TRAC3</name>
<dbReference type="Proteomes" id="UP000193067">
    <property type="component" value="Unassembled WGS sequence"/>
</dbReference>
<organism evidence="1 2">
    <name type="scientific">Trametes coccinea (strain BRFM310)</name>
    <name type="common">Pycnoporus coccineus</name>
    <dbReference type="NCBI Taxonomy" id="1353009"/>
    <lineage>
        <taxon>Eukaryota</taxon>
        <taxon>Fungi</taxon>
        <taxon>Dikarya</taxon>
        <taxon>Basidiomycota</taxon>
        <taxon>Agaricomycotina</taxon>
        <taxon>Agaricomycetes</taxon>
        <taxon>Polyporales</taxon>
        <taxon>Polyporaceae</taxon>
        <taxon>Trametes</taxon>
    </lineage>
</organism>
<reference evidence="1 2" key="1">
    <citation type="journal article" date="2015" name="Biotechnol. Biofuels">
        <title>Enhanced degradation of softwood versus hardwood by the white-rot fungus Pycnoporus coccineus.</title>
        <authorList>
            <person name="Couturier M."/>
            <person name="Navarro D."/>
            <person name="Chevret D."/>
            <person name="Henrissat B."/>
            <person name="Piumi F."/>
            <person name="Ruiz-Duenas F.J."/>
            <person name="Martinez A.T."/>
            <person name="Grigoriev I.V."/>
            <person name="Riley R."/>
            <person name="Lipzen A."/>
            <person name="Berrin J.G."/>
            <person name="Master E.R."/>
            <person name="Rosso M.N."/>
        </authorList>
    </citation>
    <scope>NUCLEOTIDE SEQUENCE [LARGE SCALE GENOMIC DNA]</scope>
    <source>
        <strain evidence="1 2">BRFM310</strain>
    </source>
</reference>
<gene>
    <name evidence="1" type="ORF">PYCCODRAFT_1519111</name>
</gene>
<evidence type="ECO:0000313" key="2">
    <source>
        <dbReference type="Proteomes" id="UP000193067"/>
    </source>
</evidence>